<dbReference type="Proteomes" id="UP000835052">
    <property type="component" value="Unassembled WGS sequence"/>
</dbReference>
<gene>
    <name evidence="2" type="ORF">CAUJ_LOCUS9205</name>
</gene>
<dbReference type="EMBL" id="CAJGYM010000034">
    <property type="protein sequence ID" value="CAD6193286.1"/>
    <property type="molecule type" value="Genomic_DNA"/>
</dbReference>
<evidence type="ECO:0000313" key="2">
    <source>
        <dbReference type="EMBL" id="CAD6193286.1"/>
    </source>
</evidence>
<evidence type="ECO:0000256" key="1">
    <source>
        <dbReference type="SAM" id="MobiDB-lite"/>
    </source>
</evidence>
<dbReference type="AlphaFoldDB" id="A0A8S1H9Q8"/>
<feature type="region of interest" description="Disordered" evidence="1">
    <location>
        <begin position="1"/>
        <end position="45"/>
    </location>
</feature>
<accession>A0A8S1H9Q8</accession>
<proteinExistence type="predicted"/>
<evidence type="ECO:0000313" key="3">
    <source>
        <dbReference type="Proteomes" id="UP000835052"/>
    </source>
</evidence>
<protein>
    <submittedName>
        <fullName evidence="2">Uncharacterized protein</fullName>
    </submittedName>
</protein>
<feature type="compositionally biased region" description="Basic and acidic residues" evidence="1">
    <location>
        <begin position="1"/>
        <end position="12"/>
    </location>
</feature>
<reference evidence="2" key="1">
    <citation type="submission" date="2020-10" db="EMBL/GenBank/DDBJ databases">
        <authorList>
            <person name="Kikuchi T."/>
        </authorList>
    </citation>
    <scope>NUCLEOTIDE SEQUENCE</scope>
    <source>
        <strain evidence="2">NKZ352</strain>
    </source>
</reference>
<organism evidence="2 3">
    <name type="scientific">Caenorhabditis auriculariae</name>
    <dbReference type="NCBI Taxonomy" id="2777116"/>
    <lineage>
        <taxon>Eukaryota</taxon>
        <taxon>Metazoa</taxon>
        <taxon>Ecdysozoa</taxon>
        <taxon>Nematoda</taxon>
        <taxon>Chromadorea</taxon>
        <taxon>Rhabditida</taxon>
        <taxon>Rhabditina</taxon>
        <taxon>Rhabditomorpha</taxon>
        <taxon>Rhabditoidea</taxon>
        <taxon>Rhabditidae</taxon>
        <taxon>Peloderinae</taxon>
        <taxon>Caenorhabditis</taxon>
    </lineage>
</organism>
<sequence>MNIEEVVVKEECPTEEEEKPEIKIKEEVEDDRSTPSNSEQTDDYTPIMSQKGLRLFYDAKNYEYRFCNAKRDCTLVGRIDVPIRCTTRHCKGKAVCLRSEDVILKAEHDPPHAPPVGKKERRVAIGRLKLDRMSGVTTEDAVRSVVATLPKTNMPSKSALTRIAQRASRTCLPPIRGSTSLGIFEPHMKSVLSRPPEIVGSFSRTRGLDSVDAHQKMPEGSEKKVDERMVTIYQNASKFRQMLARPLDKPSPSITYGDGPKRISIIGKNGIRSAPYPPVATISNGDKGSVKPPGADALAELVRQQAHYLLTGNLEGKFNELWSGIIECVDKSNKS</sequence>
<keyword evidence="3" id="KW-1185">Reference proteome</keyword>
<name>A0A8S1H9Q8_9PELO</name>
<comment type="caution">
    <text evidence="2">The sequence shown here is derived from an EMBL/GenBank/DDBJ whole genome shotgun (WGS) entry which is preliminary data.</text>
</comment>